<gene>
    <name evidence="2" type="ORF">EVAR_28356_1</name>
</gene>
<feature type="compositionally biased region" description="Basic residues" evidence="1">
    <location>
        <begin position="16"/>
        <end position="26"/>
    </location>
</feature>
<sequence>MRVGDAAAVPPAVRPPMHRTNTRRKAKEMGSEPVHRGTCPRVAKSLSHELEKNINSNRVYRVGGVTRFAVFFETPSRTTMKETKGKVVKKVSFIDLGLIKKRRRQKATGTCQC</sequence>
<name>A0A4C1V949_EUMVA</name>
<evidence type="ECO:0000313" key="2">
    <source>
        <dbReference type="EMBL" id="GBP35156.1"/>
    </source>
</evidence>
<reference evidence="2 3" key="1">
    <citation type="journal article" date="2019" name="Commun. Biol.">
        <title>The bagworm genome reveals a unique fibroin gene that provides high tensile strength.</title>
        <authorList>
            <person name="Kono N."/>
            <person name="Nakamura H."/>
            <person name="Ohtoshi R."/>
            <person name="Tomita M."/>
            <person name="Numata K."/>
            <person name="Arakawa K."/>
        </authorList>
    </citation>
    <scope>NUCLEOTIDE SEQUENCE [LARGE SCALE GENOMIC DNA]</scope>
</reference>
<feature type="compositionally biased region" description="Low complexity" evidence="1">
    <location>
        <begin position="1"/>
        <end position="11"/>
    </location>
</feature>
<proteinExistence type="predicted"/>
<accession>A0A4C1V949</accession>
<evidence type="ECO:0000313" key="3">
    <source>
        <dbReference type="Proteomes" id="UP000299102"/>
    </source>
</evidence>
<evidence type="ECO:0000256" key="1">
    <source>
        <dbReference type="SAM" id="MobiDB-lite"/>
    </source>
</evidence>
<keyword evidence="3" id="KW-1185">Reference proteome</keyword>
<comment type="caution">
    <text evidence="2">The sequence shown here is derived from an EMBL/GenBank/DDBJ whole genome shotgun (WGS) entry which is preliminary data.</text>
</comment>
<organism evidence="2 3">
    <name type="scientific">Eumeta variegata</name>
    <name type="common">Bagworm moth</name>
    <name type="synonym">Eumeta japonica</name>
    <dbReference type="NCBI Taxonomy" id="151549"/>
    <lineage>
        <taxon>Eukaryota</taxon>
        <taxon>Metazoa</taxon>
        <taxon>Ecdysozoa</taxon>
        <taxon>Arthropoda</taxon>
        <taxon>Hexapoda</taxon>
        <taxon>Insecta</taxon>
        <taxon>Pterygota</taxon>
        <taxon>Neoptera</taxon>
        <taxon>Endopterygota</taxon>
        <taxon>Lepidoptera</taxon>
        <taxon>Glossata</taxon>
        <taxon>Ditrysia</taxon>
        <taxon>Tineoidea</taxon>
        <taxon>Psychidae</taxon>
        <taxon>Oiketicinae</taxon>
        <taxon>Eumeta</taxon>
    </lineage>
</organism>
<protein>
    <submittedName>
        <fullName evidence="2">Uncharacterized protein</fullName>
    </submittedName>
</protein>
<dbReference type="Proteomes" id="UP000299102">
    <property type="component" value="Unassembled WGS sequence"/>
</dbReference>
<dbReference type="EMBL" id="BGZK01000299">
    <property type="protein sequence ID" value="GBP35156.1"/>
    <property type="molecule type" value="Genomic_DNA"/>
</dbReference>
<dbReference type="AlphaFoldDB" id="A0A4C1V949"/>
<feature type="region of interest" description="Disordered" evidence="1">
    <location>
        <begin position="1"/>
        <end position="40"/>
    </location>
</feature>